<dbReference type="Proteomes" id="UP001391051">
    <property type="component" value="Unassembled WGS sequence"/>
</dbReference>
<sequence length="78" mass="8462">MVHYIGSATHRLGLEKAKIERLEAEIARLKLENAALQSNVDKQHDRTNNEATLSSGSATNQNPAPSKSYLRATVASTS</sequence>
<name>A0ABR1QPQ3_9PEZI</name>
<gene>
    <name evidence="2" type="ORF">PG986_002745</name>
</gene>
<dbReference type="RefSeq" id="XP_066704031.1">
    <property type="nucleotide sequence ID" value="XM_066838967.1"/>
</dbReference>
<evidence type="ECO:0000256" key="1">
    <source>
        <dbReference type="SAM" id="MobiDB-lite"/>
    </source>
</evidence>
<evidence type="ECO:0000313" key="3">
    <source>
        <dbReference type="Proteomes" id="UP001391051"/>
    </source>
</evidence>
<comment type="caution">
    <text evidence="2">The sequence shown here is derived from an EMBL/GenBank/DDBJ whole genome shotgun (WGS) entry which is preliminary data.</text>
</comment>
<accession>A0ABR1QPQ3</accession>
<organism evidence="2 3">
    <name type="scientific">Apiospora aurea</name>
    <dbReference type="NCBI Taxonomy" id="335848"/>
    <lineage>
        <taxon>Eukaryota</taxon>
        <taxon>Fungi</taxon>
        <taxon>Dikarya</taxon>
        <taxon>Ascomycota</taxon>
        <taxon>Pezizomycotina</taxon>
        <taxon>Sordariomycetes</taxon>
        <taxon>Xylariomycetidae</taxon>
        <taxon>Amphisphaeriales</taxon>
        <taxon>Apiosporaceae</taxon>
        <taxon>Apiospora</taxon>
    </lineage>
</organism>
<proteinExistence type="predicted"/>
<dbReference type="SUPFAM" id="SSF160459">
    <property type="entry name" value="BLRF2-like"/>
    <property type="match status" value="1"/>
</dbReference>
<dbReference type="GeneID" id="92072029"/>
<reference evidence="2 3" key="1">
    <citation type="submission" date="2023-01" db="EMBL/GenBank/DDBJ databases">
        <title>Analysis of 21 Apiospora genomes using comparative genomics revels a genus with tremendous synthesis potential of carbohydrate active enzymes and secondary metabolites.</title>
        <authorList>
            <person name="Sorensen T."/>
        </authorList>
    </citation>
    <scope>NUCLEOTIDE SEQUENCE [LARGE SCALE GENOMIC DNA]</scope>
    <source>
        <strain evidence="2 3">CBS 24483</strain>
    </source>
</reference>
<protein>
    <submittedName>
        <fullName evidence="2">Uncharacterized protein</fullName>
    </submittedName>
</protein>
<evidence type="ECO:0000313" key="2">
    <source>
        <dbReference type="EMBL" id="KAK7961920.1"/>
    </source>
</evidence>
<keyword evidence="3" id="KW-1185">Reference proteome</keyword>
<feature type="compositionally biased region" description="Polar residues" evidence="1">
    <location>
        <begin position="49"/>
        <end position="65"/>
    </location>
</feature>
<feature type="region of interest" description="Disordered" evidence="1">
    <location>
        <begin position="35"/>
        <end position="78"/>
    </location>
</feature>
<dbReference type="EMBL" id="JAQQWE010000002">
    <property type="protein sequence ID" value="KAK7961920.1"/>
    <property type="molecule type" value="Genomic_DNA"/>
</dbReference>